<sequence>MNNVSNINETSNSVKSMPLIAHSGAPVITTDMLADVYGTEVINIQVNHYRNKNRFIEGKHFYKLTGSILNEFKNWLTKCKLVYKGSEIISKHAKSIILWTERGAARHAKMLDTDNAWDVFEALEDFYFAKKEDAQQKISIRQSTAKELTPLRQTAERLIATGVGNIYPDIWKYVHKEFGVEHINELLPEQIPQAISYLDALEGEYIPKQESLPAPKFNKHKTIHTLEGSVIHIRAMKEYWNNGLKDSLKQLGYQHTGSMTEHMIDIIFHLDWVIHEIKGDSLERLPA</sequence>
<proteinExistence type="predicted"/>
<dbReference type="InterPro" id="IPR018873">
    <property type="entry name" value="KilA-N_DNA-bd_domain"/>
</dbReference>
<dbReference type="EMBL" id="ABXW01000079">
    <property type="protein sequence ID" value="EEB43916.1"/>
    <property type="molecule type" value="Genomic_DNA"/>
</dbReference>
<feature type="domain" description="KilA-N DNA-binding" evidence="1">
    <location>
        <begin position="20"/>
        <end position="110"/>
    </location>
</feature>
<dbReference type="AlphaFoldDB" id="B6XL20"/>
<dbReference type="Pfam" id="PF10543">
    <property type="entry name" value="ORF6N"/>
    <property type="match status" value="1"/>
</dbReference>
<name>B6XL20_9GAMM</name>
<reference evidence="2 3" key="1">
    <citation type="submission" date="2008-10" db="EMBL/GenBank/DDBJ databases">
        <title>Draft genome sequence of Providencia alcalifaciens (DSM 30120).</title>
        <authorList>
            <person name="Sudarsanam P."/>
            <person name="Ley R."/>
            <person name="Guruge J."/>
            <person name="Turnbaugh P.J."/>
            <person name="Mahowald M."/>
            <person name="Liep D."/>
            <person name="Gordon J."/>
        </authorList>
    </citation>
    <scope>NUCLEOTIDE SEQUENCE [LARGE SCALE GENOMIC DNA]</scope>
    <source>
        <strain evidence="2 3">DSM 30120</strain>
    </source>
</reference>
<dbReference type="RefSeq" id="WP_006660984.1">
    <property type="nucleotide sequence ID" value="NZ_ABXW01000079.1"/>
</dbReference>
<comment type="caution">
    <text evidence="2">The sequence shown here is derived from an EMBL/GenBank/DDBJ whole genome shotgun (WGS) entry which is preliminary data.</text>
</comment>
<evidence type="ECO:0000313" key="2">
    <source>
        <dbReference type="EMBL" id="EEB43916.1"/>
    </source>
</evidence>
<accession>B6XL20</accession>
<reference evidence="2 3" key="2">
    <citation type="submission" date="2008-10" db="EMBL/GenBank/DDBJ databases">
        <authorList>
            <person name="Fulton L."/>
            <person name="Clifton S."/>
            <person name="Fulton B."/>
            <person name="Xu J."/>
            <person name="Minx P."/>
            <person name="Pepin K.H."/>
            <person name="Johnson M."/>
            <person name="Bhonagiri V."/>
            <person name="Nash W.E."/>
            <person name="Mardis E.R."/>
            <person name="Wilson R.K."/>
        </authorList>
    </citation>
    <scope>NUCLEOTIDE SEQUENCE [LARGE SCALE GENOMIC DNA]</scope>
    <source>
        <strain evidence="2 3">DSM 30120</strain>
    </source>
</reference>
<gene>
    <name evidence="2" type="ORF">PROVALCAL_04082</name>
</gene>
<dbReference type="Proteomes" id="UP000003729">
    <property type="component" value="Unassembled WGS sequence"/>
</dbReference>
<evidence type="ECO:0000259" key="1">
    <source>
        <dbReference type="Pfam" id="PF10543"/>
    </source>
</evidence>
<evidence type="ECO:0000313" key="3">
    <source>
        <dbReference type="Proteomes" id="UP000003729"/>
    </source>
</evidence>
<dbReference type="eggNOG" id="COG3646">
    <property type="taxonomic scope" value="Bacteria"/>
</dbReference>
<organism evidence="2 3">
    <name type="scientific">Providencia alcalifaciens DSM 30120</name>
    <dbReference type="NCBI Taxonomy" id="520999"/>
    <lineage>
        <taxon>Bacteria</taxon>
        <taxon>Pseudomonadati</taxon>
        <taxon>Pseudomonadota</taxon>
        <taxon>Gammaproteobacteria</taxon>
        <taxon>Enterobacterales</taxon>
        <taxon>Morganellaceae</taxon>
        <taxon>Providencia</taxon>
    </lineage>
</organism>
<protein>
    <recommendedName>
        <fullName evidence="1">KilA-N DNA-binding domain-containing protein</fullName>
    </recommendedName>
</protein>